<organism evidence="3 4">
    <name type="scientific">Zygosaccharomyces rouxii</name>
    <dbReference type="NCBI Taxonomy" id="4956"/>
    <lineage>
        <taxon>Eukaryota</taxon>
        <taxon>Fungi</taxon>
        <taxon>Dikarya</taxon>
        <taxon>Ascomycota</taxon>
        <taxon>Saccharomycotina</taxon>
        <taxon>Saccharomycetes</taxon>
        <taxon>Saccharomycetales</taxon>
        <taxon>Saccharomycetaceae</taxon>
        <taxon>Zygosaccharomyces</taxon>
    </lineage>
</organism>
<gene>
    <name evidence="3" type="ORF">ZYGR_0AI05400</name>
</gene>
<dbReference type="GO" id="GO:0051879">
    <property type="term" value="F:Hsp90 protein binding"/>
    <property type="evidence" value="ECO:0007669"/>
    <property type="project" value="TreeGrafter"/>
</dbReference>
<protein>
    <recommendedName>
        <fullName evidence="2">Telomere length regulation protein conserved domain-containing protein</fullName>
    </recommendedName>
</protein>
<dbReference type="EMBL" id="BDGX01000035">
    <property type="protein sequence ID" value="GAV53256.1"/>
    <property type="molecule type" value="Genomic_DNA"/>
</dbReference>
<reference evidence="3 4" key="1">
    <citation type="submission" date="2016-08" db="EMBL/GenBank/DDBJ databases">
        <title>Draft genome sequence of allopolyploid Zygosaccharomyces rouxii.</title>
        <authorList>
            <person name="Watanabe J."/>
            <person name="Uehara K."/>
            <person name="Mogi Y."/>
            <person name="Tsukioka Y."/>
        </authorList>
    </citation>
    <scope>NUCLEOTIDE SEQUENCE [LARGE SCALE GENOMIC DNA]</scope>
    <source>
        <strain evidence="3 4">NBRC 110957</strain>
    </source>
</reference>
<accession>A0A1Q3ABV5</accession>
<dbReference type="InterPro" id="IPR051970">
    <property type="entry name" value="TEL2_Regulation"/>
</dbReference>
<dbReference type="GO" id="GO:0005829">
    <property type="term" value="C:cytosol"/>
    <property type="evidence" value="ECO:0007669"/>
    <property type="project" value="TreeGrafter"/>
</dbReference>
<dbReference type="InterPro" id="IPR038528">
    <property type="entry name" value="TEL2_C_sf"/>
</dbReference>
<evidence type="ECO:0000256" key="1">
    <source>
        <dbReference type="ARBA" id="ARBA00006133"/>
    </source>
</evidence>
<feature type="domain" description="Telomere length regulation protein conserved" evidence="2">
    <location>
        <begin position="411"/>
        <end position="519"/>
    </location>
</feature>
<dbReference type="PANTHER" id="PTHR15830">
    <property type="entry name" value="TELOMERE LENGTH REGULATION PROTEIN TEL2 FAMILY MEMBER"/>
    <property type="match status" value="1"/>
</dbReference>
<dbReference type="Gene3D" id="1.25.40.720">
    <property type="entry name" value="Telomere length regulation protein 2, C-terminal domain"/>
    <property type="match status" value="2"/>
</dbReference>
<evidence type="ECO:0000313" key="4">
    <source>
        <dbReference type="Proteomes" id="UP000187013"/>
    </source>
</evidence>
<dbReference type="GO" id="GO:0042162">
    <property type="term" value="F:telomeric DNA binding"/>
    <property type="evidence" value="ECO:0007669"/>
    <property type="project" value="TreeGrafter"/>
</dbReference>
<comment type="similarity">
    <text evidence="1">Belongs to the TEL2 family.</text>
</comment>
<dbReference type="GO" id="GO:0051083">
    <property type="term" value="P:'de novo' cotranslational protein folding"/>
    <property type="evidence" value="ECO:0007669"/>
    <property type="project" value="TreeGrafter"/>
</dbReference>
<dbReference type="OrthoDB" id="10258062at2759"/>
<comment type="caution">
    <text evidence="3">The sequence shown here is derived from an EMBL/GenBank/DDBJ whole genome shotgun (WGS) entry which is preliminary data.</text>
</comment>
<dbReference type="InterPro" id="IPR019337">
    <property type="entry name" value="Telomere_length_regulation_dom"/>
</dbReference>
<name>A0A1Q3ABV5_ZYGRO</name>
<proteinExistence type="inferred from homology"/>
<evidence type="ECO:0000313" key="3">
    <source>
        <dbReference type="EMBL" id="GAV53256.1"/>
    </source>
</evidence>
<dbReference type="AlphaFoldDB" id="A0A1Q3ABV5"/>
<dbReference type="Pfam" id="PF10193">
    <property type="entry name" value="Telomere_reg-2"/>
    <property type="match status" value="1"/>
</dbReference>
<sequence>MVDFSVLQGDCDGQTVISLVGDVFQSHEPLDLVSIMTMVQKVIPFYPSLGPVAQDQLVQVIGRSYTFFSQLVSFVHSMKSDQREARIFKIVILEVLRRGKCLYQYIQEVESKLERNSIVSLFFGSKLFNVLVSEINILEYLEILKIQWGNLFRESSFKDPIYGSLLVSMIILHPTLCPDAVFGQLVFLSDDHYSGFKMLVKNATLLDQRRIVKFLLLYLQLHTNLSNYRSIWAVLEPLPLHRAVDLDTVLTLRSETLQEIVLRLLPRLQNSSFVLPLIRKFAECSNLDDEVCRIFVIMLRLKMGSDERKAVSRNSGFLDAVTKRLAHEEAIVRERTMYVAKIVTDGQLQYDSAFSIAIPDLDLSDIPKVPDYSSLRDFEPSLEDARALSTSAPPTRELARLEISQELEPVVFVKDLVKKFESQENKPLVPLLQSTVKLIRQKKDFPLEVGFYSSALLLHVSTLNNNIDEDNFEDWRVNALVSLLVVTPEKVQDLQRILFNSELSLQQRMSVLTSIGFAARELRGFDNGSTIVAPRYDFPTERLPWDRLSTKRQLPEDEYPDSKPALTSSQPVWRSKKLDKVTQVTNENRFRVHAPVFFYPLAHGWLNGIDLGTYDKLFKRHYMKTTAIIYQCCHPHKDYDEMTETMLHLTTQAFQQGIEP</sequence>
<dbReference type="Proteomes" id="UP000187013">
    <property type="component" value="Unassembled WGS sequence"/>
</dbReference>
<evidence type="ECO:0000259" key="2">
    <source>
        <dbReference type="Pfam" id="PF10193"/>
    </source>
</evidence>
<dbReference type="PANTHER" id="PTHR15830:SF10">
    <property type="entry name" value="TELOMERE LENGTH REGULATION PROTEIN TEL2 HOMOLOG"/>
    <property type="match status" value="1"/>
</dbReference>